<proteinExistence type="predicted"/>
<comment type="caution">
    <text evidence="2">The sequence shown here is derived from an EMBL/GenBank/DDBJ whole genome shotgun (WGS) entry which is preliminary data.</text>
</comment>
<protein>
    <submittedName>
        <fullName evidence="2">Uncharacterized protein</fullName>
    </submittedName>
</protein>
<gene>
    <name evidence="2" type="ORF">D4T97_005145</name>
</gene>
<dbReference type="AlphaFoldDB" id="A0A429Y445"/>
<evidence type="ECO:0000313" key="2">
    <source>
        <dbReference type="EMBL" id="RST76171.1"/>
    </source>
</evidence>
<accession>A0A429Y445</accession>
<keyword evidence="3" id="KW-1185">Reference proteome</keyword>
<evidence type="ECO:0000313" key="3">
    <source>
        <dbReference type="Proteomes" id="UP000287156"/>
    </source>
</evidence>
<dbReference type="Proteomes" id="UP000287156">
    <property type="component" value="Unassembled WGS sequence"/>
</dbReference>
<reference evidence="2" key="1">
    <citation type="submission" date="2018-12" db="EMBL/GenBank/DDBJ databases">
        <authorList>
            <person name="Sun L."/>
            <person name="Chen Z."/>
        </authorList>
    </citation>
    <scope>NUCLEOTIDE SEQUENCE [LARGE SCALE GENOMIC DNA]</scope>
    <source>
        <strain evidence="2">3-2-2</strain>
    </source>
</reference>
<dbReference type="EMBL" id="QYTV02000002">
    <property type="protein sequence ID" value="RST76171.1"/>
    <property type="molecule type" value="Genomic_DNA"/>
</dbReference>
<organism evidence="2 3">
    <name type="scientific">Siminovitchia acidinfaciens</name>
    <dbReference type="NCBI Taxonomy" id="2321395"/>
    <lineage>
        <taxon>Bacteria</taxon>
        <taxon>Bacillati</taxon>
        <taxon>Bacillota</taxon>
        <taxon>Bacilli</taxon>
        <taxon>Bacillales</taxon>
        <taxon>Bacillaceae</taxon>
        <taxon>Siminovitchia</taxon>
    </lineage>
</organism>
<feature type="transmembrane region" description="Helical" evidence="1">
    <location>
        <begin position="105"/>
        <end position="123"/>
    </location>
</feature>
<name>A0A429Y445_9BACI</name>
<keyword evidence="1" id="KW-0472">Membrane</keyword>
<sequence length="134" mass="15706">MMWKKNIKIYFNDKKVVQMEQPFYLVQNQLFRKSAPALLEAATKFIQEGSKVQEKVLSIIDKAMDTYADQLKNQNLTPEERENLNDRIERMVELSLKKDTEYKQWMGYIVVATVGGVGLFWKAKNSNLLRNVRS</sequence>
<keyword evidence="1" id="KW-0812">Transmembrane</keyword>
<evidence type="ECO:0000256" key="1">
    <source>
        <dbReference type="SAM" id="Phobius"/>
    </source>
</evidence>
<keyword evidence="1" id="KW-1133">Transmembrane helix</keyword>